<accession>A0A7K3UI43</accession>
<organism evidence="1 2">
    <name type="scientific">Rhizobium phaseoli</name>
    <dbReference type="NCBI Taxonomy" id="396"/>
    <lineage>
        <taxon>Bacteria</taxon>
        <taxon>Pseudomonadati</taxon>
        <taxon>Pseudomonadota</taxon>
        <taxon>Alphaproteobacteria</taxon>
        <taxon>Hyphomicrobiales</taxon>
        <taxon>Rhizobiaceae</taxon>
        <taxon>Rhizobium/Agrobacterium group</taxon>
        <taxon>Rhizobium</taxon>
    </lineage>
</organism>
<evidence type="ECO:0000313" key="2">
    <source>
        <dbReference type="Proteomes" id="UP000471753"/>
    </source>
</evidence>
<name>A0A7K3UI43_9HYPH</name>
<gene>
    <name evidence="1" type="ORF">GR197_22925</name>
</gene>
<protein>
    <submittedName>
        <fullName evidence="1">Uncharacterized protein</fullName>
    </submittedName>
</protein>
<reference evidence="1 2" key="1">
    <citation type="submission" date="2019-12" db="EMBL/GenBank/DDBJ databases">
        <title>Rhizobium genotypes associated with high levels of biological nitrogen fixation by grain legumes in a temperate-maritime cropping system.</title>
        <authorList>
            <person name="Maluk M."/>
            <person name="Francesc Ferrando Molina F."/>
            <person name="Lopez Del Egido L."/>
            <person name="Lafos M."/>
            <person name="Langarica-Fuentes A."/>
            <person name="Gebre Yohannes G."/>
            <person name="Young M.W."/>
            <person name="Martin P."/>
            <person name="Gantlett R."/>
            <person name="Kenicer G."/>
            <person name="Hawes C."/>
            <person name="Begg G.S."/>
            <person name="Quilliam R.S."/>
            <person name="Squire G.R."/>
            <person name="Poole P.S."/>
            <person name="Young P.W."/>
            <person name="Iannetta P.M."/>
            <person name="James E.K."/>
        </authorList>
    </citation>
    <scope>NUCLEOTIDE SEQUENCE [LARGE SCALE GENOMIC DNA]</scope>
    <source>
        <strain evidence="1 2">JHI366</strain>
    </source>
</reference>
<dbReference type="EMBL" id="WUFT01000016">
    <property type="protein sequence ID" value="NEJ73360.1"/>
    <property type="molecule type" value="Genomic_DNA"/>
</dbReference>
<dbReference type="Proteomes" id="UP000471753">
    <property type="component" value="Unassembled WGS sequence"/>
</dbReference>
<sequence>MTEDDGLRNEIYRLAAEAEAQAEITADLKSLAVQLWANFDEFSVEDLEEILRDEWRSRGLSFNDNSDIA</sequence>
<comment type="caution">
    <text evidence="1">The sequence shown here is derived from an EMBL/GenBank/DDBJ whole genome shotgun (WGS) entry which is preliminary data.</text>
</comment>
<proteinExistence type="predicted"/>
<dbReference type="RefSeq" id="WP_164013728.1">
    <property type="nucleotide sequence ID" value="NZ_WUFT01000016.1"/>
</dbReference>
<dbReference type="AlphaFoldDB" id="A0A7K3UI43"/>
<evidence type="ECO:0000313" key="1">
    <source>
        <dbReference type="EMBL" id="NEJ73360.1"/>
    </source>
</evidence>